<dbReference type="STRING" id="1094715.GCA_000236165_00846"/>
<dbReference type="Proteomes" id="UP000254554">
    <property type="component" value="Unassembled WGS sequence"/>
</dbReference>
<sequence>MFLSWNLKDMVRVKIYQELIFIILYEAID</sequence>
<dbReference type="EMBL" id="UGGT01000001">
    <property type="protein sequence ID" value="STO21510.1"/>
    <property type="molecule type" value="Genomic_DNA"/>
</dbReference>
<keyword evidence="2" id="KW-1185">Reference proteome</keyword>
<protein>
    <submittedName>
        <fullName evidence="1">Uncharacterized protein</fullName>
    </submittedName>
</protein>
<evidence type="ECO:0000313" key="1">
    <source>
        <dbReference type="EMBL" id="STO21510.1"/>
    </source>
</evidence>
<proteinExistence type="predicted"/>
<reference evidence="1 2" key="1">
    <citation type="submission" date="2018-06" db="EMBL/GenBank/DDBJ databases">
        <authorList>
            <consortium name="Pathogen Informatics"/>
            <person name="Doyle S."/>
        </authorList>
    </citation>
    <scope>NUCLEOTIDE SEQUENCE [LARGE SCALE GENOMIC DNA]</scope>
    <source>
        <strain evidence="1 2">NCTC11370</strain>
    </source>
</reference>
<name>A0A377GAL6_9GAMM</name>
<dbReference type="AlphaFoldDB" id="A0A377GAL6"/>
<organism evidence="1 2">
    <name type="scientific">Fluoribacter dumoffii</name>
    <dbReference type="NCBI Taxonomy" id="463"/>
    <lineage>
        <taxon>Bacteria</taxon>
        <taxon>Pseudomonadati</taxon>
        <taxon>Pseudomonadota</taxon>
        <taxon>Gammaproteobacteria</taxon>
        <taxon>Legionellales</taxon>
        <taxon>Legionellaceae</taxon>
        <taxon>Fluoribacter</taxon>
    </lineage>
</organism>
<accession>A0A377GAL6</accession>
<gene>
    <name evidence="1" type="ORF">NCTC11370_01578</name>
</gene>
<evidence type="ECO:0000313" key="2">
    <source>
        <dbReference type="Proteomes" id="UP000254554"/>
    </source>
</evidence>